<dbReference type="InterPro" id="IPR001296">
    <property type="entry name" value="Glyco_trans_1"/>
</dbReference>
<dbReference type="Gene3D" id="3.40.50.2000">
    <property type="entry name" value="Glycogen Phosphorylase B"/>
    <property type="match status" value="2"/>
</dbReference>
<protein>
    <submittedName>
        <fullName evidence="3">Glycosyltransferase</fullName>
    </submittedName>
</protein>
<name>A0A926Q5M2_9FLAO</name>
<dbReference type="AlphaFoldDB" id="A0A926Q5M2"/>
<dbReference type="GO" id="GO:0016757">
    <property type="term" value="F:glycosyltransferase activity"/>
    <property type="evidence" value="ECO:0007669"/>
    <property type="project" value="InterPro"/>
</dbReference>
<dbReference type="PANTHER" id="PTHR12526">
    <property type="entry name" value="GLYCOSYLTRANSFERASE"/>
    <property type="match status" value="1"/>
</dbReference>
<dbReference type="InterPro" id="IPR028098">
    <property type="entry name" value="Glyco_trans_4-like_N"/>
</dbReference>
<evidence type="ECO:0000313" key="3">
    <source>
        <dbReference type="EMBL" id="MBC9798130.1"/>
    </source>
</evidence>
<feature type="domain" description="Glycosyl transferase family 1" evidence="1">
    <location>
        <begin position="201"/>
        <end position="358"/>
    </location>
</feature>
<dbReference type="PANTHER" id="PTHR12526:SF634">
    <property type="entry name" value="BLL3361 PROTEIN"/>
    <property type="match status" value="1"/>
</dbReference>
<comment type="caution">
    <text evidence="3">The sequence shown here is derived from an EMBL/GenBank/DDBJ whole genome shotgun (WGS) entry which is preliminary data.</text>
</comment>
<evidence type="ECO:0000313" key="4">
    <source>
        <dbReference type="Proteomes" id="UP000653730"/>
    </source>
</evidence>
<dbReference type="Pfam" id="PF13439">
    <property type="entry name" value="Glyco_transf_4"/>
    <property type="match status" value="1"/>
</dbReference>
<accession>A0A926Q5M2</accession>
<dbReference type="Proteomes" id="UP000653730">
    <property type="component" value="Unassembled WGS sequence"/>
</dbReference>
<gene>
    <name evidence="3" type="ORF">IBL28_19320</name>
</gene>
<dbReference type="SUPFAM" id="SSF53756">
    <property type="entry name" value="UDP-Glycosyltransferase/glycogen phosphorylase"/>
    <property type="match status" value="1"/>
</dbReference>
<keyword evidence="4" id="KW-1185">Reference proteome</keyword>
<organism evidence="3 4">
    <name type="scientific">Sinomicrobium weinanense</name>
    <dbReference type="NCBI Taxonomy" id="2842200"/>
    <lineage>
        <taxon>Bacteria</taxon>
        <taxon>Pseudomonadati</taxon>
        <taxon>Bacteroidota</taxon>
        <taxon>Flavobacteriia</taxon>
        <taxon>Flavobacteriales</taxon>
        <taxon>Flavobacteriaceae</taxon>
        <taxon>Sinomicrobium</taxon>
    </lineage>
</organism>
<reference evidence="3 4" key="1">
    <citation type="submission" date="2020-09" db="EMBL/GenBank/DDBJ databases">
        <title>Sinomicrobium weinanense sp. nov., a halophilic bacteria isolated from saline-alkali soil.</title>
        <authorList>
            <person name="Wu P."/>
            <person name="Ren H."/>
            <person name="Mei Y."/>
            <person name="Liang Y."/>
            <person name="Chen Z."/>
        </authorList>
    </citation>
    <scope>NUCLEOTIDE SEQUENCE [LARGE SCALE GENOMIC DNA]</scope>
    <source>
        <strain evidence="3 4">FJxs</strain>
    </source>
</reference>
<evidence type="ECO:0000259" key="2">
    <source>
        <dbReference type="Pfam" id="PF13439"/>
    </source>
</evidence>
<sequence length="379" mass="43071">MKKLIVGITAPNSISLLKGQIKYFIVRGYNVFLLAPKTEKTIQFCLEEGCTLLPVDIKREISLWSDFKALYVIILHFIRVKPDIINVGTPKISLLGMLAGKLCNVKKRIYTCRGFRYESESGKTKRLLMFFERIIAKYSHRIICISKSIEVLGKEHGIFRENKTIVIGNGSSNGLDLSLFMPEKITENLKTEYKTRYAINGFFTFGFVGRFNDRKGVNELYEAFQGLYGERTDVRLMMVGGIEATQVSDKELIDKYNSHPGIIMVGRKPFEQMPIYMSLFDCFVLPTWAEGFGNVFIQAAAMGIPIIGNDVTGCKDAVSDSYNGVLIKEIKNSEVLKNKMLSLMDNVEMLRIYGENGKIWAKGFDQNVIWEGIKKIYEE</sequence>
<dbReference type="EMBL" id="JACVDC010000091">
    <property type="protein sequence ID" value="MBC9798130.1"/>
    <property type="molecule type" value="Genomic_DNA"/>
</dbReference>
<evidence type="ECO:0000259" key="1">
    <source>
        <dbReference type="Pfam" id="PF00534"/>
    </source>
</evidence>
<feature type="domain" description="Glycosyltransferase subfamily 4-like N-terminal" evidence="2">
    <location>
        <begin position="22"/>
        <end position="170"/>
    </location>
</feature>
<dbReference type="Pfam" id="PF00534">
    <property type="entry name" value="Glycos_transf_1"/>
    <property type="match status" value="1"/>
</dbReference>
<dbReference type="RefSeq" id="WP_187967257.1">
    <property type="nucleotide sequence ID" value="NZ_JACVDC010000091.1"/>
</dbReference>
<proteinExistence type="predicted"/>